<dbReference type="InterPro" id="IPR000182">
    <property type="entry name" value="GNAT_dom"/>
</dbReference>
<evidence type="ECO:0000259" key="1">
    <source>
        <dbReference type="PROSITE" id="PS51186"/>
    </source>
</evidence>
<dbReference type="PANTHER" id="PTHR42791:SF14">
    <property type="entry name" value="N-ACETYLTRANSFERASE DOMAIN-CONTAINING PROTEIN"/>
    <property type="match status" value="1"/>
</dbReference>
<dbReference type="GO" id="GO:0016747">
    <property type="term" value="F:acyltransferase activity, transferring groups other than amino-acyl groups"/>
    <property type="evidence" value="ECO:0007669"/>
    <property type="project" value="InterPro"/>
</dbReference>
<sequence>MPLRLLPMQEEDCETWMRVRAIAYRGPTNLIVHTSPLSEESFTKVAEERRKEFHKPEYYRLKVVDTDSGEIIACAQWSVYPHGKTEAGSKDDGKPPYTPPEVNLPALKALLGPLRGANIEIMGTRPYVMLNTLTTLPEHQRRGAASMLVQWGVDKADEMGVETYLDSSIIARPLYERFGFEVVKEVIFDRTQWGGEGLDYHFCMLRKPHNHQVADV</sequence>
<dbReference type="PANTHER" id="PTHR42791">
    <property type="entry name" value="GNAT FAMILY ACETYLTRANSFERASE"/>
    <property type="match status" value="1"/>
</dbReference>
<gene>
    <name evidence="2" type="ORF">AOQ84DRAFT_370747</name>
</gene>
<dbReference type="OrthoDB" id="410198at2759"/>
<accession>A0A8E2FD77</accession>
<proteinExistence type="predicted"/>
<keyword evidence="2" id="KW-0808">Transferase</keyword>
<protein>
    <submittedName>
        <fullName evidence="2">Acyl-CoA N-acyltransferase</fullName>
    </submittedName>
</protein>
<dbReference type="Pfam" id="PF00583">
    <property type="entry name" value="Acetyltransf_1"/>
    <property type="match status" value="1"/>
</dbReference>
<keyword evidence="3" id="KW-1185">Reference proteome</keyword>
<evidence type="ECO:0000313" key="2">
    <source>
        <dbReference type="EMBL" id="OCL15025.1"/>
    </source>
</evidence>
<name>A0A8E2FD77_9PEZI</name>
<dbReference type="Gene3D" id="3.40.630.30">
    <property type="match status" value="1"/>
</dbReference>
<organism evidence="2 3">
    <name type="scientific">Glonium stellatum</name>
    <dbReference type="NCBI Taxonomy" id="574774"/>
    <lineage>
        <taxon>Eukaryota</taxon>
        <taxon>Fungi</taxon>
        <taxon>Dikarya</taxon>
        <taxon>Ascomycota</taxon>
        <taxon>Pezizomycotina</taxon>
        <taxon>Dothideomycetes</taxon>
        <taxon>Pleosporomycetidae</taxon>
        <taxon>Gloniales</taxon>
        <taxon>Gloniaceae</taxon>
        <taxon>Glonium</taxon>
    </lineage>
</organism>
<dbReference type="Proteomes" id="UP000250140">
    <property type="component" value="Unassembled WGS sequence"/>
</dbReference>
<dbReference type="InterPro" id="IPR016181">
    <property type="entry name" value="Acyl_CoA_acyltransferase"/>
</dbReference>
<dbReference type="SUPFAM" id="SSF55729">
    <property type="entry name" value="Acyl-CoA N-acyltransferases (Nat)"/>
    <property type="match status" value="1"/>
</dbReference>
<dbReference type="CDD" id="cd04301">
    <property type="entry name" value="NAT_SF"/>
    <property type="match status" value="1"/>
</dbReference>
<dbReference type="EMBL" id="KV748495">
    <property type="protein sequence ID" value="OCL15025.1"/>
    <property type="molecule type" value="Genomic_DNA"/>
</dbReference>
<dbReference type="PROSITE" id="PS51186">
    <property type="entry name" value="GNAT"/>
    <property type="match status" value="1"/>
</dbReference>
<reference evidence="2 3" key="1">
    <citation type="journal article" date="2016" name="Nat. Commun.">
        <title>Ectomycorrhizal ecology is imprinted in the genome of the dominant symbiotic fungus Cenococcum geophilum.</title>
        <authorList>
            <consortium name="DOE Joint Genome Institute"/>
            <person name="Peter M."/>
            <person name="Kohler A."/>
            <person name="Ohm R.A."/>
            <person name="Kuo A."/>
            <person name="Krutzmann J."/>
            <person name="Morin E."/>
            <person name="Arend M."/>
            <person name="Barry K.W."/>
            <person name="Binder M."/>
            <person name="Choi C."/>
            <person name="Clum A."/>
            <person name="Copeland A."/>
            <person name="Grisel N."/>
            <person name="Haridas S."/>
            <person name="Kipfer T."/>
            <person name="LaButti K."/>
            <person name="Lindquist E."/>
            <person name="Lipzen A."/>
            <person name="Maire R."/>
            <person name="Meier B."/>
            <person name="Mihaltcheva S."/>
            <person name="Molinier V."/>
            <person name="Murat C."/>
            <person name="Poggeler S."/>
            <person name="Quandt C.A."/>
            <person name="Sperisen C."/>
            <person name="Tritt A."/>
            <person name="Tisserant E."/>
            <person name="Crous P.W."/>
            <person name="Henrissat B."/>
            <person name="Nehls U."/>
            <person name="Egli S."/>
            <person name="Spatafora J.W."/>
            <person name="Grigoriev I.V."/>
            <person name="Martin F.M."/>
        </authorList>
    </citation>
    <scope>NUCLEOTIDE SEQUENCE [LARGE SCALE GENOMIC DNA]</scope>
    <source>
        <strain evidence="2 3">CBS 207.34</strain>
    </source>
</reference>
<keyword evidence="2" id="KW-0012">Acyltransferase</keyword>
<feature type="domain" description="N-acetyltransferase" evidence="1">
    <location>
        <begin position="17"/>
        <end position="209"/>
    </location>
</feature>
<evidence type="ECO:0000313" key="3">
    <source>
        <dbReference type="Proteomes" id="UP000250140"/>
    </source>
</evidence>
<dbReference type="InterPro" id="IPR052523">
    <property type="entry name" value="Trichothecene_AcTrans"/>
</dbReference>
<dbReference type="AlphaFoldDB" id="A0A8E2FD77"/>